<keyword evidence="2" id="KW-0378">Hydrolase</keyword>
<dbReference type="SUPFAM" id="SSF55811">
    <property type="entry name" value="Nudix"/>
    <property type="match status" value="3"/>
</dbReference>
<organism evidence="5 6">
    <name type="scientific">Streptomyces turgidiscabies (strain Car8)</name>
    <dbReference type="NCBI Taxonomy" id="698760"/>
    <lineage>
        <taxon>Bacteria</taxon>
        <taxon>Bacillati</taxon>
        <taxon>Actinomycetota</taxon>
        <taxon>Actinomycetes</taxon>
        <taxon>Kitasatosporales</taxon>
        <taxon>Streptomycetaceae</taxon>
        <taxon>Streptomyces</taxon>
    </lineage>
</organism>
<dbReference type="GO" id="GO:0016787">
    <property type="term" value="F:hydrolase activity"/>
    <property type="evidence" value="ECO:0007669"/>
    <property type="project" value="UniProtKB-KW"/>
</dbReference>
<sequence length="528" mass="57551">MKGPDTTSPAPPGRTAPADPPTLDPSTSPSMLLRGVDVPITRSHIRATLDSYLTRHPHERESLAGLFAVLDGPDDPSSRATLPGHVTCSAVVIDRDRRVLHIVHKATGLLLTPGGHAEADRSLMAAALREVSEETGIRPGDLCLTPQFLGGPIDIDVHGIDANPAKGEPSHQHFDFRFAFYVSAEQLPPLRLQDEEVSGSQWLAFADVRSPTLRAKLSDAEADGLDGQPEPVNASALVHDGFGRYLLHLRDLREGIWAPGVFDLLGGGRERDDRCLEDTLRRELAEEAPGLAPVGLAPYAVEEATSVDGLAVPIKVFTARWSGHPDTADLQEGVLLQWFTPDMLDRLPMSPGLGDLIRRHAAEHPPAGSPPDRIRPLHEEAPEGTELHIIGVHLHLQDEQGRILLGLRHPDSAFAPDEWHFLAGHCEREAAISCLVREAQEEAGLIIDPGDIELVHVVHHVDSPTARARIALVFQARAWSGTPQLLEPDRCVAWRWFSPQDLPAKVVPYTRLAIEGIVAGRPYTQTGW</sequence>
<accession>L7F3Q7</accession>
<evidence type="ECO:0000256" key="2">
    <source>
        <dbReference type="ARBA" id="ARBA00022801"/>
    </source>
</evidence>
<evidence type="ECO:0000256" key="3">
    <source>
        <dbReference type="SAM" id="MobiDB-lite"/>
    </source>
</evidence>
<dbReference type="AlphaFoldDB" id="L7F3Q7"/>
<dbReference type="PROSITE" id="PS51462">
    <property type="entry name" value="NUDIX"/>
    <property type="match status" value="2"/>
</dbReference>
<keyword evidence="6" id="KW-1185">Reference proteome</keyword>
<feature type="region of interest" description="Disordered" evidence="3">
    <location>
        <begin position="1"/>
        <end position="31"/>
    </location>
</feature>
<feature type="domain" description="Nudix hydrolase" evidence="4">
    <location>
        <begin position="387"/>
        <end position="519"/>
    </location>
</feature>
<dbReference type="CDD" id="cd04683">
    <property type="entry name" value="NUDIX_Hydrolase"/>
    <property type="match status" value="1"/>
</dbReference>
<evidence type="ECO:0000259" key="4">
    <source>
        <dbReference type="PROSITE" id="PS51462"/>
    </source>
</evidence>
<dbReference type="Proteomes" id="UP000010931">
    <property type="component" value="Unassembled WGS sequence"/>
</dbReference>
<comment type="caution">
    <text evidence="5">The sequence shown here is derived from an EMBL/GenBank/DDBJ whole genome shotgun (WGS) entry which is preliminary data.</text>
</comment>
<dbReference type="InterPro" id="IPR000086">
    <property type="entry name" value="NUDIX_hydrolase_dom"/>
</dbReference>
<dbReference type="PANTHER" id="PTHR43046">
    <property type="entry name" value="GDP-MANNOSE MANNOSYL HYDROLASE"/>
    <property type="match status" value="1"/>
</dbReference>
<dbReference type="Pfam" id="PF00293">
    <property type="entry name" value="NUDIX"/>
    <property type="match status" value="3"/>
</dbReference>
<evidence type="ECO:0000313" key="5">
    <source>
        <dbReference type="EMBL" id="ELP65774.1"/>
    </source>
</evidence>
<protein>
    <submittedName>
        <fullName evidence="5">MutT family protein</fullName>
    </submittedName>
</protein>
<dbReference type="PANTHER" id="PTHR43046:SF14">
    <property type="entry name" value="MUTT_NUDIX FAMILY PROTEIN"/>
    <property type="match status" value="1"/>
</dbReference>
<dbReference type="PATRIC" id="fig|698760.3.peg.5451"/>
<proteinExistence type="predicted"/>
<gene>
    <name evidence="5" type="ORF">STRTUCAR8_01917</name>
</gene>
<feature type="domain" description="Nudix hydrolase" evidence="4">
    <location>
        <begin position="83"/>
        <end position="225"/>
    </location>
</feature>
<dbReference type="Gene3D" id="3.90.79.10">
    <property type="entry name" value="Nucleoside Triphosphate Pyrophosphohydrolase"/>
    <property type="match status" value="3"/>
</dbReference>
<feature type="compositionally biased region" description="Pro residues" evidence="3">
    <location>
        <begin position="9"/>
        <end position="23"/>
    </location>
</feature>
<dbReference type="CDD" id="cd03674">
    <property type="entry name" value="NUDIX_Hydrolase"/>
    <property type="match status" value="1"/>
</dbReference>
<evidence type="ECO:0000256" key="1">
    <source>
        <dbReference type="ARBA" id="ARBA00001946"/>
    </source>
</evidence>
<name>L7F3Q7_STRT8</name>
<dbReference type="EMBL" id="AEJB01000361">
    <property type="protein sequence ID" value="ELP65774.1"/>
    <property type="molecule type" value="Genomic_DNA"/>
</dbReference>
<dbReference type="InterPro" id="IPR015797">
    <property type="entry name" value="NUDIX_hydrolase-like_dom_sf"/>
</dbReference>
<comment type="cofactor">
    <cofactor evidence="1">
        <name>Mg(2+)</name>
        <dbReference type="ChEBI" id="CHEBI:18420"/>
    </cofactor>
</comment>
<evidence type="ECO:0000313" key="6">
    <source>
        <dbReference type="Proteomes" id="UP000010931"/>
    </source>
</evidence>
<reference evidence="5 6" key="1">
    <citation type="journal article" date="2011" name="Plasmid">
        <title>Streptomyces turgidiscabies Car8 contains a modular pathogenicity island that shares virulence genes with other actinobacterial plant pathogens.</title>
        <authorList>
            <person name="Huguet-Tapia J.C."/>
            <person name="Badger J.H."/>
            <person name="Loria R."/>
            <person name="Pettis G.S."/>
        </authorList>
    </citation>
    <scope>NUCLEOTIDE SEQUENCE [LARGE SCALE GENOMIC DNA]</scope>
    <source>
        <strain evidence="5 6">Car8</strain>
    </source>
</reference>
<dbReference type="STRING" id="85558.T45_06244"/>